<accession>A0A5D6W4T4</accession>
<gene>
    <name evidence="1" type="ORF">FZ040_06830</name>
</gene>
<dbReference type="AlphaFoldDB" id="A0A5D6W4T4"/>
<evidence type="ECO:0000313" key="2">
    <source>
        <dbReference type="Proteomes" id="UP000323646"/>
    </source>
</evidence>
<dbReference type="EMBL" id="VTOY01000004">
    <property type="protein sequence ID" value="TYZ22927.1"/>
    <property type="molecule type" value="Genomic_DNA"/>
</dbReference>
<comment type="caution">
    <text evidence="1">The sequence shown here is derived from an EMBL/GenBank/DDBJ whole genome shotgun (WGS) entry which is preliminary data.</text>
</comment>
<evidence type="ECO:0000313" key="1">
    <source>
        <dbReference type="EMBL" id="TYZ22927.1"/>
    </source>
</evidence>
<dbReference type="OrthoDB" id="1664959at2"/>
<name>A0A5D6W4T4_9FIRM</name>
<protein>
    <submittedName>
        <fullName evidence="1">Uncharacterized protein</fullName>
    </submittedName>
</protein>
<organism evidence="1 2">
    <name type="scientific">Selenomonas ruminis</name>
    <dbReference type="NCBI Taxonomy" id="2593411"/>
    <lineage>
        <taxon>Bacteria</taxon>
        <taxon>Bacillati</taxon>
        <taxon>Bacillota</taxon>
        <taxon>Negativicutes</taxon>
        <taxon>Selenomonadales</taxon>
        <taxon>Selenomonadaceae</taxon>
        <taxon>Selenomonas</taxon>
    </lineage>
</organism>
<proteinExistence type="predicted"/>
<dbReference type="Proteomes" id="UP000323646">
    <property type="component" value="Unassembled WGS sequence"/>
</dbReference>
<dbReference type="RefSeq" id="WP_149171321.1">
    <property type="nucleotide sequence ID" value="NZ_VTOY01000004.1"/>
</dbReference>
<reference evidence="1 2" key="1">
    <citation type="submission" date="2019-08" db="EMBL/GenBank/DDBJ databases">
        <title>Selenomonas sp. mPRGC5 and Selenomonas sp. mPRGC8 isolated from ruminal fluid of dairy goat (Capra hircus).</title>
        <authorList>
            <person name="Poothong S."/>
            <person name="Nuengjamnong C."/>
            <person name="Tanasupawat S."/>
        </authorList>
    </citation>
    <scope>NUCLEOTIDE SEQUENCE [LARGE SCALE GENOMIC DNA]</scope>
    <source>
        <strain evidence="2">mPRGC5</strain>
    </source>
</reference>
<keyword evidence="2" id="KW-1185">Reference proteome</keyword>
<sequence length="590" mass="67946">MAEKNVLNIMLAFVSLVQDRNIAEPIHYSDVVGQPYTAIQTNEAAIIAVQRQLADNPLAGVFLVCSEKVKTFDAPKTEEYGIVTHINFLKKRLIEADSRLSDKIIELNYYDDLDNIEESMRNVTEIAGSIMNYAQEHPNAEIRLYADMTGGFRYNSTMMLAIMQLLQFNGIKLGKVLYSDPAKKKVFDATSLLGLFNLISGADEFVRFGSVETLQDYFQDAPKTQDLDNLLQAMQRFSDAIKMCRTSIIKDELRTLHVYLQAFKENHGSTLQENLFASIIMTLKNEYGSLLEGEATEFDIIRWCERKGFLQQAMTLCTEWLPGYLVKHKIAYTDNPGIILACEQEGRKTGRNWQQYFLTVYSKTGIEVDNSSARPMSLADLLKASFLSASSGNKNFGTLKVERYPQLAAFFQELKNADYDFILLKSKKMKYQSFENQYPMLMKVFHAIYNVNCRNSNFKRSFMDYLLNTTLEKTLNSLAVLSPQVLYELFEIPASDYTEESKETESKPEIFMDIDEKWQKYMNRYHALYKNGQLKSSLRYNDMLNCLKEYFQIRVERNQINHANTEDITSVTEIREMISGTLNHWKSIVP</sequence>